<evidence type="ECO:0000313" key="8">
    <source>
        <dbReference type="Proteomes" id="UP000292881"/>
    </source>
</evidence>
<accession>A0A4Q2JPB0</accession>
<proteinExistence type="inferred from homology"/>
<feature type="region of interest" description="Disordered" evidence="5">
    <location>
        <begin position="818"/>
        <end position="849"/>
    </location>
</feature>
<dbReference type="Pfam" id="PF14310">
    <property type="entry name" value="Fn3-like"/>
    <property type="match status" value="1"/>
</dbReference>
<comment type="similarity">
    <text evidence="1 4">Belongs to the glycosyl hydrolase 3 family.</text>
</comment>
<evidence type="ECO:0000256" key="2">
    <source>
        <dbReference type="ARBA" id="ARBA00022801"/>
    </source>
</evidence>
<comment type="caution">
    <text evidence="7">The sequence shown here is derived from an EMBL/GenBank/DDBJ whole genome shotgun (WGS) entry which is preliminary data.</text>
</comment>
<keyword evidence="4" id="KW-0326">Glycosidase</keyword>
<dbReference type="InterPro" id="IPR013783">
    <property type="entry name" value="Ig-like_fold"/>
</dbReference>
<dbReference type="GO" id="GO:0004553">
    <property type="term" value="F:hydrolase activity, hydrolyzing O-glycosyl compounds"/>
    <property type="evidence" value="ECO:0007669"/>
    <property type="project" value="InterPro"/>
</dbReference>
<dbReference type="GO" id="GO:0005975">
    <property type="term" value="P:carbohydrate metabolic process"/>
    <property type="evidence" value="ECO:0007669"/>
    <property type="project" value="InterPro"/>
</dbReference>
<feature type="domain" description="Fibronectin type III-like" evidence="6">
    <location>
        <begin position="592"/>
        <end position="662"/>
    </location>
</feature>
<sequence>MTTTTAHVRFGDAAIDDLLAELTLDEKALLLEGVDSWRTNAIPRLGIPSLVLTDGPHGVRMVRDDGGAFGVGDSRPSTSFPTSATVAHSWDPEHARRMGAAIARESRDFGVDVLLAPGVNIMRNPRCGRNFEYFSEDPLVSGAFGSAFVQGVQGEGVATSVKHFAANSSEDHRFVGDSLVDERALREIYLRAFERIVREAQPATVMCAYNRLNGTFCSDHRELLTGILREEWGFDGVVMTDWGAMHDRVASLEAGCELDMPGEVPHNREAIIAAVHDGRLAPEVLDEAVRRMLRLIERATVDAGRPSRPHDPAAHAALASEIATDSAVLLANDGTLPLDPSAGSGPLLVVGEPFEKMRFQGAGSSLILPPEVVTPKDAFDARGIRYAYARGYRTLTAERDETLETEALAGARSAATVLFFGGLDDFEESEGFDRADLRLGEPQAALLRRILDTGARVVLVLFAGAPVELPFADELAAVLDLALPGMRGGEATAALLFGEANPSGKLTETWTHTAADASSAADYDRGAIARYAESIYVGYRFHDAARTPLRYPFGHGLSYTSFAYRDLDVRVVDDRVEVGATIANTGDRDGAEVVQLYVRNNDGAVFKAEQELRAFTKVRVAAGGTERVTLSFALGDLAYWDVAEHDWVLEDGEYEVRLAASAADIRLTAPLVVERGRPSRSPYPAAVDADYAAPPTGIPASFPLLLGRTVPEEDRSGRLTFETRLADARRSAIGRIMLGAVLGRVRRQFRAAQAMPESAERDAKLKSAHFVLRMMPAMSLRSLAMSSSGAMPYGLAAGLAEIAEGHPIRGIRRILRRRGRRTDPRARSIAAPTTTIASEATAATARPES</sequence>
<dbReference type="InterPro" id="IPR050288">
    <property type="entry name" value="Cellulose_deg_GH3"/>
</dbReference>
<keyword evidence="3" id="KW-0119">Carbohydrate metabolism</keyword>
<keyword evidence="2 4" id="KW-0378">Hydrolase</keyword>
<dbReference type="Proteomes" id="UP000292881">
    <property type="component" value="Unassembled WGS sequence"/>
</dbReference>
<organism evidence="7 8">
    <name type="scientific">Agromyces binzhouensis</name>
    <dbReference type="NCBI Taxonomy" id="1817495"/>
    <lineage>
        <taxon>Bacteria</taxon>
        <taxon>Bacillati</taxon>
        <taxon>Actinomycetota</taxon>
        <taxon>Actinomycetes</taxon>
        <taxon>Micrococcales</taxon>
        <taxon>Microbacteriaceae</taxon>
        <taxon>Agromyces</taxon>
    </lineage>
</organism>
<protein>
    <submittedName>
        <fullName evidence="7">Beta-glucosidase</fullName>
    </submittedName>
</protein>
<dbReference type="PANTHER" id="PTHR42715">
    <property type="entry name" value="BETA-GLUCOSIDASE"/>
    <property type="match status" value="1"/>
</dbReference>
<dbReference type="InterPro" id="IPR019800">
    <property type="entry name" value="Glyco_hydro_3_AS"/>
</dbReference>
<evidence type="ECO:0000256" key="5">
    <source>
        <dbReference type="SAM" id="MobiDB-lite"/>
    </source>
</evidence>
<dbReference type="Gene3D" id="3.20.20.300">
    <property type="entry name" value="Glycoside hydrolase, family 3, N-terminal domain"/>
    <property type="match status" value="1"/>
</dbReference>
<gene>
    <name evidence="7" type="ORF">ESO86_05195</name>
</gene>
<dbReference type="PRINTS" id="PR00133">
    <property type="entry name" value="GLHYDRLASE3"/>
</dbReference>
<keyword evidence="8" id="KW-1185">Reference proteome</keyword>
<dbReference type="SUPFAM" id="SSF51445">
    <property type="entry name" value="(Trans)glycosidases"/>
    <property type="match status" value="1"/>
</dbReference>
<dbReference type="SUPFAM" id="SSF52279">
    <property type="entry name" value="Beta-D-glucan exohydrolase, C-terminal domain"/>
    <property type="match status" value="1"/>
</dbReference>
<dbReference type="Gene3D" id="3.40.50.1700">
    <property type="entry name" value="Glycoside hydrolase family 3 C-terminal domain"/>
    <property type="match status" value="1"/>
</dbReference>
<feature type="compositionally biased region" description="Low complexity" evidence="5">
    <location>
        <begin position="827"/>
        <end position="849"/>
    </location>
</feature>
<dbReference type="InterPro" id="IPR002772">
    <property type="entry name" value="Glyco_hydro_3_C"/>
</dbReference>
<dbReference type="InterPro" id="IPR036962">
    <property type="entry name" value="Glyco_hydro_3_N_sf"/>
</dbReference>
<evidence type="ECO:0000256" key="4">
    <source>
        <dbReference type="RuleBase" id="RU361161"/>
    </source>
</evidence>
<dbReference type="InterPro" id="IPR017853">
    <property type="entry name" value="GH"/>
</dbReference>
<dbReference type="RefSeq" id="WP_129233809.1">
    <property type="nucleotide sequence ID" value="NZ_SDPL01000059.1"/>
</dbReference>
<dbReference type="Pfam" id="PF00933">
    <property type="entry name" value="Glyco_hydro_3"/>
    <property type="match status" value="1"/>
</dbReference>
<evidence type="ECO:0000256" key="1">
    <source>
        <dbReference type="ARBA" id="ARBA00005336"/>
    </source>
</evidence>
<dbReference type="PANTHER" id="PTHR42715:SF10">
    <property type="entry name" value="BETA-GLUCOSIDASE"/>
    <property type="match status" value="1"/>
</dbReference>
<dbReference type="InterPro" id="IPR001764">
    <property type="entry name" value="Glyco_hydro_3_N"/>
</dbReference>
<dbReference type="InterPro" id="IPR036881">
    <property type="entry name" value="Glyco_hydro_3_C_sf"/>
</dbReference>
<dbReference type="AlphaFoldDB" id="A0A4Q2JPB0"/>
<dbReference type="Pfam" id="PF01915">
    <property type="entry name" value="Glyco_hydro_3_C"/>
    <property type="match status" value="1"/>
</dbReference>
<dbReference type="InterPro" id="IPR026891">
    <property type="entry name" value="Fn3-like"/>
</dbReference>
<reference evidence="7 8" key="1">
    <citation type="submission" date="2019-01" db="EMBL/GenBank/DDBJ databases">
        <authorList>
            <person name="Li J."/>
        </authorList>
    </citation>
    <scope>NUCLEOTIDE SEQUENCE [LARGE SCALE GENOMIC DNA]</scope>
    <source>
        <strain evidence="7 8">CGMCC 4.7180</strain>
    </source>
</reference>
<evidence type="ECO:0000256" key="3">
    <source>
        <dbReference type="ARBA" id="ARBA00023277"/>
    </source>
</evidence>
<dbReference type="PROSITE" id="PS00775">
    <property type="entry name" value="GLYCOSYL_HYDROL_F3"/>
    <property type="match status" value="1"/>
</dbReference>
<dbReference type="OrthoDB" id="3187421at2"/>
<dbReference type="EMBL" id="SDPL01000059">
    <property type="protein sequence ID" value="RXZ49812.1"/>
    <property type="molecule type" value="Genomic_DNA"/>
</dbReference>
<dbReference type="SMART" id="SM01217">
    <property type="entry name" value="Fn3_like"/>
    <property type="match status" value="1"/>
</dbReference>
<dbReference type="Gene3D" id="2.60.40.10">
    <property type="entry name" value="Immunoglobulins"/>
    <property type="match status" value="1"/>
</dbReference>
<evidence type="ECO:0000259" key="6">
    <source>
        <dbReference type="SMART" id="SM01217"/>
    </source>
</evidence>
<evidence type="ECO:0000313" key="7">
    <source>
        <dbReference type="EMBL" id="RXZ49812.1"/>
    </source>
</evidence>
<name>A0A4Q2JPB0_9MICO</name>